<dbReference type="GO" id="GO:0003677">
    <property type="term" value="F:DNA binding"/>
    <property type="evidence" value="ECO:0007669"/>
    <property type="project" value="InterPro"/>
</dbReference>
<dbReference type="SMART" id="SM00530">
    <property type="entry name" value="HTH_XRE"/>
    <property type="match status" value="1"/>
</dbReference>
<evidence type="ECO:0000313" key="3">
    <source>
        <dbReference type="Proteomes" id="UP000321578"/>
    </source>
</evidence>
<dbReference type="EMBL" id="VORO01000028">
    <property type="protein sequence ID" value="TXD87188.1"/>
    <property type="molecule type" value="Genomic_DNA"/>
</dbReference>
<proteinExistence type="predicted"/>
<protein>
    <submittedName>
        <fullName evidence="2">Helix-turn-helix transcriptional regulator</fullName>
    </submittedName>
</protein>
<accession>A0A5C6ZC29</accession>
<dbReference type="PROSITE" id="PS50943">
    <property type="entry name" value="HTH_CROC1"/>
    <property type="match status" value="1"/>
</dbReference>
<evidence type="ECO:0000313" key="2">
    <source>
        <dbReference type="EMBL" id="TXD87188.1"/>
    </source>
</evidence>
<dbReference type="InterPro" id="IPR001387">
    <property type="entry name" value="Cro/C1-type_HTH"/>
</dbReference>
<organism evidence="2 3">
    <name type="scientific">Subsaximicrobium wynnwilliamsii</name>
    <dbReference type="NCBI Taxonomy" id="291179"/>
    <lineage>
        <taxon>Bacteria</taxon>
        <taxon>Pseudomonadati</taxon>
        <taxon>Bacteroidota</taxon>
        <taxon>Flavobacteriia</taxon>
        <taxon>Flavobacteriales</taxon>
        <taxon>Flavobacteriaceae</taxon>
        <taxon>Subsaximicrobium</taxon>
    </lineage>
</organism>
<dbReference type="CDD" id="cd00093">
    <property type="entry name" value="HTH_XRE"/>
    <property type="match status" value="1"/>
</dbReference>
<dbReference type="RefSeq" id="WP_147088099.1">
    <property type="nucleotide sequence ID" value="NZ_VORM01000030.1"/>
</dbReference>
<keyword evidence="3" id="KW-1185">Reference proteome</keyword>
<evidence type="ECO:0000259" key="1">
    <source>
        <dbReference type="PROSITE" id="PS50943"/>
    </source>
</evidence>
<sequence length="67" mass="7567">MSASSNYNRIKQVLVENNKSNKWLAEKLKMSETTVSNWCTNNRQPSLPTLFKIASALEISPKNLINA</sequence>
<dbReference type="Gene3D" id="1.10.260.40">
    <property type="entry name" value="lambda repressor-like DNA-binding domains"/>
    <property type="match status" value="1"/>
</dbReference>
<dbReference type="AlphaFoldDB" id="A0A5C6ZC29"/>
<feature type="domain" description="HTH cro/C1-type" evidence="1">
    <location>
        <begin position="24"/>
        <end position="64"/>
    </location>
</feature>
<dbReference type="OrthoDB" id="7865033at2"/>
<dbReference type="SUPFAM" id="SSF47413">
    <property type="entry name" value="lambda repressor-like DNA-binding domains"/>
    <property type="match status" value="1"/>
</dbReference>
<dbReference type="Pfam" id="PF01381">
    <property type="entry name" value="HTH_3"/>
    <property type="match status" value="1"/>
</dbReference>
<gene>
    <name evidence="2" type="ORF">ESY86_17900</name>
</gene>
<reference evidence="2 3" key="1">
    <citation type="submission" date="2019-08" db="EMBL/GenBank/DDBJ databases">
        <title>Genomes of Subsaximicrobium wynnwilliamsii strains.</title>
        <authorList>
            <person name="Bowman J.P."/>
        </authorList>
    </citation>
    <scope>NUCLEOTIDE SEQUENCE [LARGE SCALE GENOMIC DNA]</scope>
    <source>
        <strain evidence="2 3">2-80-2</strain>
    </source>
</reference>
<comment type="caution">
    <text evidence="2">The sequence shown here is derived from an EMBL/GenBank/DDBJ whole genome shotgun (WGS) entry which is preliminary data.</text>
</comment>
<dbReference type="InterPro" id="IPR010982">
    <property type="entry name" value="Lambda_DNA-bd_dom_sf"/>
</dbReference>
<dbReference type="Proteomes" id="UP000321578">
    <property type="component" value="Unassembled WGS sequence"/>
</dbReference>
<name>A0A5C6ZC29_9FLAO</name>